<feature type="transmembrane region" description="Helical" evidence="5">
    <location>
        <begin position="193"/>
        <end position="214"/>
    </location>
</feature>
<proteinExistence type="predicted"/>
<keyword evidence="4 5" id="KW-0472">Membrane</keyword>
<protein>
    <submittedName>
        <fullName evidence="6">FAR-17a/AIG1-like family protein</fullName>
    </submittedName>
</protein>
<name>A0A8H6F735_CANAX</name>
<comment type="caution">
    <text evidence="6">The sequence shown here is derived from an EMBL/GenBank/DDBJ whole genome shotgun (WGS) entry which is preliminary data.</text>
</comment>
<dbReference type="GO" id="GO:0012505">
    <property type="term" value="C:endomembrane system"/>
    <property type="evidence" value="ECO:0007669"/>
    <property type="project" value="UniProtKB-SubCell"/>
</dbReference>
<feature type="transmembrane region" description="Helical" evidence="5">
    <location>
        <begin position="234"/>
        <end position="254"/>
    </location>
</feature>
<evidence type="ECO:0000256" key="3">
    <source>
        <dbReference type="ARBA" id="ARBA00022989"/>
    </source>
</evidence>
<dbReference type="InterPro" id="IPR006838">
    <property type="entry name" value="ADTRP_AIG1"/>
</dbReference>
<evidence type="ECO:0000313" key="7">
    <source>
        <dbReference type="Proteomes" id="UP000536275"/>
    </source>
</evidence>
<evidence type="ECO:0000256" key="1">
    <source>
        <dbReference type="ARBA" id="ARBA00004127"/>
    </source>
</evidence>
<evidence type="ECO:0000256" key="4">
    <source>
        <dbReference type="ARBA" id="ARBA00023136"/>
    </source>
</evidence>
<keyword evidence="2 5" id="KW-0812">Transmembrane</keyword>
<evidence type="ECO:0000256" key="2">
    <source>
        <dbReference type="ARBA" id="ARBA00022692"/>
    </source>
</evidence>
<evidence type="ECO:0000313" key="6">
    <source>
        <dbReference type="EMBL" id="KAF6072536.1"/>
    </source>
</evidence>
<dbReference type="PANTHER" id="PTHR10989">
    <property type="entry name" value="ANDROGEN-INDUCED PROTEIN 1-RELATED"/>
    <property type="match status" value="1"/>
</dbReference>
<dbReference type="AlphaFoldDB" id="A0A8H6F735"/>
<dbReference type="EMBL" id="JABWAD010000007">
    <property type="protein sequence ID" value="KAF6072536.1"/>
    <property type="molecule type" value="Genomic_DNA"/>
</dbReference>
<keyword evidence="3 5" id="KW-1133">Transmembrane helix</keyword>
<comment type="subcellular location">
    <subcellularLocation>
        <location evidence="1">Endomembrane system</location>
        <topology evidence="1">Multi-pass membrane protein</topology>
    </subcellularLocation>
</comment>
<sequence>MALCFPSMVAEDDVDRNLLLDLQVHFFPYIYLIIDSQPSLGLKESWGWTIGYIFIYWVYIEWECGKHVHDGLVSLAICCSGLYDCFQLELPPGLVKGGHFQFLTNVSLILTIIYILQTIVTPTSYNLRLQYNVVSNLEFTVTVSYWVMHLILPHWLNTNSFERDYWLDFKIHIWPYVYLIFDNQERIKPKKSWTLTAIIIVVYWCYIERVVSVNDDGITRFPYPFLNNKTLVERFFRITAMWLLSCLNYFVLGFRNSL</sequence>
<feature type="transmembrane region" description="Helical" evidence="5">
    <location>
        <begin position="102"/>
        <end position="121"/>
    </location>
</feature>
<dbReference type="Proteomes" id="UP000536275">
    <property type="component" value="Unassembled WGS sequence"/>
</dbReference>
<reference evidence="6 7" key="1">
    <citation type="submission" date="2020-03" db="EMBL/GenBank/DDBJ databases">
        <title>FDA dAtabase for Regulatory Grade micrObial Sequences (FDA-ARGOS): Supporting development and validation of Infectious Disease Dx tests.</title>
        <authorList>
            <person name="Campos J."/>
            <person name="Goldberg B."/>
            <person name="Tallon L."/>
            <person name="Sadzewicz L."/>
            <person name="Vavikolanu K."/>
            <person name="Mehta A."/>
            <person name="Aluvathingal J."/>
            <person name="Nadendla S."/>
            <person name="Nandy P."/>
            <person name="Geyer C."/>
            <person name="Yan Y."/>
            <person name="Sichtig H."/>
        </authorList>
    </citation>
    <scope>NUCLEOTIDE SEQUENCE [LARGE SCALE GENOMIC DNA]</scope>
    <source>
        <strain evidence="6 7">FDAARGOS_656</strain>
    </source>
</reference>
<gene>
    <name evidence="6" type="ORF">FOB64_000569</name>
</gene>
<accession>A0A8H6F735</accession>
<dbReference type="PANTHER" id="PTHR10989:SF16">
    <property type="entry name" value="AT02829P-RELATED"/>
    <property type="match status" value="1"/>
</dbReference>
<organism evidence="6 7">
    <name type="scientific">Candida albicans</name>
    <name type="common">Yeast</name>
    <dbReference type="NCBI Taxonomy" id="5476"/>
    <lineage>
        <taxon>Eukaryota</taxon>
        <taxon>Fungi</taxon>
        <taxon>Dikarya</taxon>
        <taxon>Ascomycota</taxon>
        <taxon>Saccharomycotina</taxon>
        <taxon>Pichiomycetes</taxon>
        <taxon>Debaryomycetaceae</taxon>
        <taxon>Candida/Lodderomyces clade</taxon>
        <taxon>Candida</taxon>
    </lineage>
</organism>
<feature type="transmembrane region" description="Helical" evidence="5">
    <location>
        <begin position="133"/>
        <end position="152"/>
    </location>
</feature>
<evidence type="ECO:0000256" key="5">
    <source>
        <dbReference type="SAM" id="Phobius"/>
    </source>
</evidence>
<dbReference type="Pfam" id="PF04750">
    <property type="entry name" value="Far-17a_AIG1"/>
    <property type="match status" value="1"/>
</dbReference>
<dbReference type="GO" id="GO:0016020">
    <property type="term" value="C:membrane"/>
    <property type="evidence" value="ECO:0007669"/>
    <property type="project" value="InterPro"/>
</dbReference>